<evidence type="ECO:0000256" key="1">
    <source>
        <dbReference type="SAM" id="MobiDB-lite"/>
    </source>
</evidence>
<dbReference type="PATRIC" id="fig|1299334.3.peg.7018"/>
<proteinExistence type="predicted"/>
<feature type="region of interest" description="Disordered" evidence="1">
    <location>
        <begin position="125"/>
        <end position="159"/>
    </location>
</feature>
<comment type="caution">
    <text evidence="2">The sequence shown here is derived from an EMBL/GenBank/DDBJ whole genome shotgun (WGS) entry which is preliminary data.</text>
</comment>
<protein>
    <submittedName>
        <fullName evidence="2">Acyl-CoA dehydrogenase domain protein</fullName>
    </submittedName>
</protein>
<name>X7ZVK7_MYCXE</name>
<organism evidence="2">
    <name type="scientific">Mycobacterium xenopi 4042</name>
    <dbReference type="NCBI Taxonomy" id="1299334"/>
    <lineage>
        <taxon>Bacteria</taxon>
        <taxon>Bacillati</taxon>
        <taxon>Actinomycetota</taxon>
        <taxon>Actinomycetes</taxon>
        <taxon>Mycobacteriales</taxon>
        <taxon>Mycobacteriaceae</taxon>
        <taxon>Mycobacterium</taxon>
    </lineage>
</organism>
<gene>
    <name evidence="2" type="ORF">I553_5051</name>
</gene>
<sequence length="159" mass="16786">MSAQKALAGGVFDVSIGDDDIAELRQLVDDIGRRSFDARLGHRGLPEQFDQALWANLEDSGLTRLTSTPDLGAGPPSWRPCCAGWPPRRCRAARRNGFACGLAGAAGRPHAAPGPLTVAIADAKPAEAGSPEPRTMCRGPGHRPRWCSPPVAPPAFTSR</sequence>
<evidence type="ECO:0000313" key="2">
    <source>
        <dbReference type="EMBL" id="EUA23071.1"/>
    </source>
</evidence>
<dbReference type="AlphaFoldDB" id="X7ZVK7"/>
<reference evidence="2" key="1">
    <citation type="submission" date="2014-01" db="EMBL/GenBank/DDBJ databases">
        <authorList>
            <person name="Brown-Elliot B."/>
            <person name="Wallace R."/>
            <person name="Lenaerts A."/>
            <person name="Ordway D."/>
            <person name="DeGroote M.A."/>
            <person name="Parker T."/>
            <person name="Sizemore C."/>
            <person name="Tallon L.J."/>
            <person name="Sadzewicz L.K."/>
            <person name="Sengamalay N."/>
            <person name="Fraser C.M."/>
            <person name="Hine E."/>
            <person name="Shefchek K.A."/>
            <person name="Das S.P."/>
            <person name="Tettelin H."/>
        </authorList>
    </citation>
    <scope>NUCLEOTIDE SEQUENCE [LARGE SCALE GENOMIC DNA]</scope>
    <source>
        <strain evidence="2">4042</strain>
    </source>
</reference>
<dbReference type="EMBL" id="JAOB01000069">
    <property type="protein sequence ID" value="EUA23071.1"/>
    <property type="molecule type" value="Genomic_DNA"/>
</dbReference>
<accession>X7ZVK7</accession>